<keyword evidence="2" id="KW-1185">Reference proteome</keyword>
<gene>
    <name evidence="1" type="ORF">P3T76_002811</name>
</gene>
<protein>
    <submittedName>
        <fullName evidence="1">Uncharacterized protein</fullName>
    </submittedName>
</protein>
<dbReference type="InterPro" id="IPR024072">
    <property type="entry name" value="DHFR-like_dom_sf"/>
</dbReference>
<proteinExistence type="predicted"/>
<accession>A0AAD9GX32</accession>
<dbReference type="Gene3D" id="3.40.430.10">
    <property type="entry name" value="Dihydrofolate Reductase, subunit A"/>
    <property type="match status" value="1"/>
</dbReference>
<dbReference type="EMBL" id="JASMQC010000004">
    <property type="protein sequence ID" value="KAK1945763.1"/>
    <property type="molecule type" value="Genomic_DNA"/>
</dbReference>
<evidence type="ECO:0000313" key="2">
    <source>
        <dbReference type="Proteomes" id="UP001259832"/>
    </source>
</evidence>
<dbReference type="Proteomes" id="UP001259832">
    <property type="component" value="Unassembled WGS sequence"/>
</dbReference>
<reference evidence="1" key="1">
    <citation type="submission" date="2023-08" db="EMBL/GenBank/DDBJ databases">
        <title>Reference Genome Resource for the Citrus Pathogen Phytophthora citrophthora.</title>
        <authorList>
            <person name="Moller H."/>
            <person name="Coetzee B."/>
            <person name="Rose L.J."/>
            <person name="Van Niekerk J.M."/>
        </authorList>
    </citation>
    <scope>NUCLEOTIDE SEQUENCE</scope>
    <source>
        <strain evidence="1">STE-U-9442</strain>
    </source>
</reference>
<dbReference type="AlphaFoldDB" id="A0AAD9GX32"/>
<name>A0AAD9GX32_9STRA</name>
<sequence>MVDTVQLDICRQVCEAQENWTRKYDTSDKATMPFITLTYAQSIDGSLAAERGSLTEMDAQRQESTAPRLITFCGGF</sequence>
<comment type="caution">
    <text evidence="1">The sequence shown here is derived from an EMBL/GenBank/DDBJ whole genome shotgun (WGS) entry which is preliminary data.</text>
</comment>
<evidence type="ECO:0000313" key="1">
    <source>
        <dbReference type="EMBL" id="KAK1945763.1"/>
    </source>
</evidence>
<organism evidence="1 2">
    <name type="scientific">Phytophthora citrophthora</name>
    <dbReference type="NCBI Taxonomy" id="4793"/>
    <lineage>
        <taxon>Eukaryota</taxon>
        <taxon>Sar</taxon>
        <taxon>Stramenopiles</taxon>
        <taxon>Oomycota</taxon>
        <taxon>Peronosporomycetes</taxon>
        <taxon>Peronosporales</taxon>
        <taxon>Peronosporaceae</taxon>
        <taxon>Phytophthora</taxon>
    </lineage>
</organism>